<reference evidence="2 3" key="1">
    <citation type="submission" date="2019-12" db="EMBL/GenBank/DDBJ databases">
        <authorList>
            <person name="Alioto T."/>
            <person name="Alioto T."/>
            <person name="Gomez Garrido J."/>
        </authorList>
    </citation>
    <scope>NUCLEOTIDE SEQUENCE [LARGE SCALE GENOMIC DNA]</scope>
</reference>
<proteinExistence type="predicted"/>
<name>A0A8S0V8K5_OLEEU</name>
<feature type="compositionally biased region" description="Low complexity" evidence="1">
    <location>
        <begin position="113"/>
        <end position="122"/>
    </location>
</feature>
<accession>A0A8S0V8K5</accession>
<feature type="compositionally biased region" description="Polar residues" evidence="1">
    <location>
        <begin position="135"/>
        <end position="146"/>
    </location>
</feature>
<comment type="caution">
    <text evidence="2">The sequence shown here is derived from an EMBL/GenBank/DDBJ whole genome shotgun (WGS) entry which is preliminary data.</text>
</comment>
<feature type="compositionally biased region" description="Polar residues" evidence="1">
    <location>
        <begin position="77"/>
        <end position="100"/>
    </location>
</feature>
<evidence type="ECO:0000313" key="2">
    <source>
        <dbReference type="EMBL" id="CAA3028006.1"/>
    </source>
</evidence>
<dbReference type="EMBL" id="CACTIH010009232">
    <property type="protein sequence ID" value="CAA3028006.1"/>
    <property type="molecule type" value="Genomic_DNA"/>
</dbReference>
<evidence type="ECO:0000313" key="3">
    <source>
        <dbReference type="Proteomes" id="UP000594638"/>
    </source>
</evidence>
<organism evidence="2 3">
    <name type="scientific">Olea europaea subsp. europaea</name>
    <dbReference type="NCBI Taxonomy" id="158383"/>
    <lineage>
        <taxon>Eukaryota</taxon>
        <taxon>Viridiplantae</taxon>
        <taxon>Streptophyta</taxon>
        <taxon>Embryophyta</taxon>
        <taxon>Tracheophyta</taxon>
        <taxon>Spermatophyta</taxon>
        <taxon>Magnoliopsida</taxon>
        <taxon>eudicotyledons</taxon>
        <taxon>Gunneridae</taxon>
        <taxon>Pentapetalae</taxon>
        <taxon>asterids</taxon>
        <taxon>lamiids</taxon>
        <taxon>Lamiales</taxon>
        <taxon>Oleaceae</taxon>
        <taxon>Oleeae</taxon>
        <taxon>Olea</taxon>
    </lineage>
</organism>
<keyword evidence="3" id="KW-1185">Reference proteome</keyword>
<feature type="region of interest" description="Disordered" evidence="1">
    <location>
        <begin position="1"/>
        <end position="152"/>
    </location>
</feature>
<sequence>MHVCIHNTYKPTKNSMDDEEHEIGHQENQNEQRQNLKTQQNEARLDRNAQNWHTRSKEGPKKGAGAGPNETTKETAVFSTSRAPRNQTQQICTWSKPQNWQKTKTATKKQGQKQKPGTSSKAPKTKPKRAPAGGENQSWPQPTSREPTSKKR</sequence>
<dbReference type="AlphaFoldDB" id="A0A8S0V8K5"/>
<dbReference type="Proteomes" id="UP000594638">
    <property type="component" value="Unassembled WGS sequence"/>
</dbReference>
<feature type="compositionally biased region" description="Polar residues" evidence="1">
    <location>
        <begin position="31"/>
        <end position="53"/>
    </location>
</feature>
<gene>
    <name evidence="2" type="ORF">OLEA9_A069769</name>
</gene>
<protein>
    <submittedName>
        <fullName evidence="2">Uncharacterized protein</fullName>
    </submittedName>
</protein>
<dbReference type="Gramene" id="OE9A069769T1">
    <property type="protein sequence ID" value="OE9A069769C1"/>
    <property type="gene ID" value="OE9A069769"/>
</dbReference>
<evidence type="ECO:0000256" key="1">
    <source>
        <dbReference type="SAM" id="MobiDB-lite"/>
    </source>
</evidence>